<dbReference type="OrthoDB" id="9771544at2"/>
<organism evidence="9 10">
    <name type="scientific">Hydrogenispora ethanolica</name>
    <dbReference type="NCBI Taxonomy" id="1082276"/>
    <lineage>
        <taxon>Bacteria</taxon>
        <taxon>Bacillati</taxon>
        <taxon>Bacillota</taxon>
        <taxon>Hydrogenispora</taxon>
    </lineage>
</organism>
<feature type="transmembrane region" description="Helical" evidence="7">
    <location>
        <begin position="21"/>
        <end position="43"/>
    </location>
</feature>
<evidence type="ECO:0000256" key="4">
    <source>
        <dbReference type="ARBA" id="ARBA00022692"/>
    </source>
</evidence>
<evidence type="ECO:0000256" key="7">
    <source>
        <dbReference type="RuleBase" id="RU363032"/>
    </source>
</evidence>
<evidence type="ECO:0000259" key="8">
    <source>
        <dbReference type="PROSITE" id="PS50928"/>
    </source>
</evidence>
<keyword evidence="6 7" id="KW-0472">Membrane</keyword>
<feature type="transmembrane region" description="Helical" evidence="7">
    <location>
        <begin position="258"/>
        <end position="276"/>
    </location>
</feature>
<keyword evidence="3" id="KW-1003">Cell membrane</keyword>
<keyword evidence="4 7" id="KW-0812">Transmembrane</keyword>
<evidence type="ECO:0000313" key="9">
    <source>
        <dbReference type="EMBL" id="TCL58610.1"/>
    </source>
</evidence>
<feature type="transmembrane region" description="Helical" evidence="7">
    <location>
        <begin position="153"/>
        <end position="175"/>
    </location>
</feature>
<evidence type="ECO:0000256" key="3">
    <source>
        <dbReference type="ARBA" id="ARBA00022475"/>
    </source>
</evidence>
<feature type="domain" description="ABC transmembrane type-1" evidence="8">
    <location>
        <begin position="84"/>
        <end position="276"/>
    </location>
</feature>
<evidence type="ECO:0000256" key="1">
    <source>
        <dbReference type="ARBA" id="ARBA00004651"/>
    </source>
</evidence>
<evidence type="ECO:0000313" key="10">
    <source>
        <dbReference type="Proteomes" id="UP000295008"/>
    </source>
</evidence>
<dbReference type="GO" id="GO:0005886">
    <property type="term" value="C:plasma membrane"/>
    <property type="evidence" value="ECO:0007669"/>
    <property type="project" value="UniProtKB-SubCell"/>
</dbReference>
<comment type="caution">
    <text evidence="9">The sequence shown here is derived from an EMBL/GenBank/DDBJ whole genome shotgun (WGS) entry which is preliminary data.</text>
</comment>
<evidence type="ECO:0000256" key="6">
    <source>
        <dbReference type="ARBA" id="ARBA00023136"/>
    </source>
</evidence>
<name>A0A4R1R015_HYDET</name>
<keyword evidence="2 7" id="KW-0813">Transport</keyword>
<dbReference type="PROSITE" id="PS50928">
    <property type="entry name" value="ABC_TM1"/>
    <property type="match status" value="1"/>
</dbReference>
<sequence>MIFQSLADRGNHARHEESQVVWTYLFLCLVGIIMVYPLIWLFFASFKENTELFSSLQLLPKHFVWSSYPDGWQGAGQYTYTTFFGNSLWMVGWTVFFTLVSSILVAYGFSRFDFPCKKFLFMLMISTLMLPNAVIIIPRYILFKNFGWLDGYLPFIIPAAFACYPFFIFMLIQFFRGLPKELDESAELDGCNPLMTLTHILMPLSKPALFSAGIFQFMWTWNDFLNSLIYINSIRKFTVSLALRMAIDTTGGVTWNQIFAMSVVAVMPLVLIFFFAQKYFVEGIATTGLKG</sequence>
<feature type="transmembrane region" description="Helical" evidence="7">
    <location>
        <begin position="196"/>
        <end position="219"/>
    </location>
</feature>
<keyword evidence="5 7" id="KW-1133">Transmembrane helix</keyword>
<dbReference type="AlphaFoldDB" id="A0A4R1R015"/>
<dbReference type="PANTHER" id="PTHR43744">
    <property type="entry name" value="ABC TRANSPORTER PERMEASE PROTEIN MG189-RELATED-RELATED"/>
    <property type="match status" value="1"/>
</dbReference>
<accession>A0A4R1R015</accession>
<feature type="transmembrane region" description="Helical" evidence="7">
    <location>
        <begin position="88"/>
        <end position="107"/>
    </location>
</feature>
<proteinExistence type="inferred from homology"/>
<protein>
    <submittedName>
        <fullName evidence="9">Carbohydrate ABC transporter membrane protein 2 (CUT1 family)</fullName>
    </submittedName>
</protein>
<dbReference type="GO" id="GO:0055085">
    <property type="term" value="P:transmembrane transport"/>
    <property type="evidence" value="ECO:0007669"/>
    <property type="project" value="InterPro"/>
</dbReference>
<keyword evidence="10" id="KW-1185">Reference proteome</keyword>
<reference evidence="9 10" key="1">
    <citation type="submission" date="2019-03" db="EMBL/GenBank/DDBJ databases">
        <title>Genomic Encyclopedia of Type Strains, Phase IV (KMG-IV): sequencing the most valuable type-strain genomes for metagenomic binning, comparative biology and taxonomic classification.</title>
        <authorList>
            <person name="Goeker M."/>
        </authorList>
    </citation>
    <scope>NUCLEOTIDE SEQUENCE [LARGE SCALE GENOMIC DNA]</scope>
    <source>
        <strain evidence="9 10">LX-B</strain>
    </source>
</reference>
<evidence type="ECO:0000256" key="2">
    <source>
        <dbReference type="ARBA" id="ARBA00022448"/>
    </source>
</evidence>
<dbReference type="EMBL" id="SLUN01000041">
    <property type="protein sequence ID" value="TCL58610.1"/>
    <property type="molecule type" value="Genomic_DNA"/>
</dbReference>
<dbReference type="SUPFAM" id="SSF161098">
    <property type="entry name" value="MetI-like"/>
    <property type="match status" value="1"/>
</dbReference>
<feature type="transmembrane region" description="Helical" evidence="7">
    <location>
        <begin position="119"/>
        <end position="141"/>
    </location>
</feature>
<evidence type="ECO:0000256" key="5">
    <source>
        <dbReference type="ARBA" id="ARBA00022989"/>
    </source>
</evidence>
<comment type="similarity">
    <text evidence="7">Belongs to the binding-protein-dependent transport system permease family.</text>
</comment>
<dbReference type="InterPro" id="IPR000515">
    <property type="entry name" value="MetI-like"/>
</dbReference>
<dbReference type="Pfam" id="PF00528">
    <property type="entry name" value="BPD_transp_1"/>
    <property type="match status" value="1"/>
</dbReference>
<gene>
    <name evidence="9" type="ORF">EDC14_10413</name>
</gene>
<dbReference type="PANTHER" id="PTHR43744:SF6">
    <property type="entry name" value="ABC TRANSPORTER PERMEASE PROTEIN YESQ-RELATED"/>
    <property type="match status" value="1"/>
</dbReference>
<dbReference type="Gene3D" id="1.10.3720.10">
    <property type="entry name" value="MetI-like"/>
    <property type="match status" value="1"/>
</dbReference>
<dbReference type="Proteomes" id="UP000295008">
    <property type="component" value="Unassembled WGS sequence"/>
</dbReference>
<dbReference type="InterPro" id="IPR035906">
    <property type="entry name" value="MetI-like_sf"/>
</dbReference>
<comment type="subcellular location">
    <subcellularLocation>
        <location evidence="1 7">Cell membrane</location>
        <topology evidence="1 7">Multi-pass membrane protein</topology>
    </subcellularLocation>
</comment>
<dbReference type="CDD" id="cd06261">
    <property type="entry name" value="TM_PBP2"/>
    <property type="match status" value="1"/>
</dbReference>